<name>A0ABR0E903_ZASCE</name>
<reference evidence="1 2" key="1">
    <citation type="journal article" date="2023" name="G3 (Bethesda)">
        <title>A chromosome-level genome assembly of Zasmidium syzygii isolated from banana leaves.</title>
        <authorList>
            <person name="van Westerhoven A.C."/>
            <person name="Mehrabi R."/>
            <person name="Talebi R."/>
            <person name="Steentjes M.B.F."/>
            <person name="Corcolon B."/>
            <person name="Chong P.A."/>
            <person name="Kema G.H.J."/>
            <person name="Seidl M.F."/>
        </authorList>
    </citation>
    <scope>NUCLEOTIDE SEQUENCE [LARGE SCALE GENOMIC DNA]</scope>
    <source>
        <strain evidence="1 2">P124</strain>
    </source>
</reference>
<keyword evidence="2" id="KW-1185">Reference proteome</keyword>
<gene>
    <name evidence="1" type="ORF">PRZ48_010363</name>
</gene>
<dbReference type="EMBL" id="JAXOVC010000008">
    <property type="protein sequence ID" value="KAK4497710.1"/>
    <property type="molecule type" value="Genomic_DNA"/>
</dbReference>
<accession>A0ABR0E903</accession>
<comment type="caution">
    <text evidence="1">The sequence shown here is derived from an EMBL/GenBank/DDBJ whole genome shotgun (WGS) entry which is preliminary data.</text>
</comment>
<evidence type="ECO:0000313" key="1">
    <source>
        <dbReference type="EMBL" id="KAK4497710.1"/>
    </source>
</evidence>
<organism evidence="1 2">
    <name type="scientific">Zasmidium cellare</name>
    <name type="common">Wine cellar mold</name>
    <name type="synonym">Racodium cellare</name>
    <dbReference type="NCBI Taxonomy" id="395010"/>
    <lineage>
        <taxon>Eukaryota</taxon>
        <taxon>Fungi</taxon>
        <taxon>Dikarya</taxon>
        <taxon>Ascomycota</taxon>
        <taxon>Pezizomycotina</taxon>
        <taxon>Dothideomycetes</taxon>
        <taxon>Dothideomycetidae</taxon>
        <taxon>Mycosphaerellales</taxon>
        <taxon>Mycosphaerellaceae</taxon>
        <taxon>Zasmidium</taxon>
    </lineage>
</organism>
<evidence type="ECO:0008006" key="3">
    <source>
        <dbReference type="Google" id="ProtNLM"/>
    </source>
</evidence>
<protein>
    <recommendedName>
        <fullName evidence="3">Nuclear transport factor 2 family protein</fullName>
    </recommendedName>
</protein>
<evidence type="ECO:0000313" key="2">
    <source>
        <dbReference type="Proteomes" id="UP001305779"/>
    </source>
</evidence>
<sequence length="127" mass="14305">MQVQRRESTEAYLIRLTLNFLNAWNEQRYDEILAADFLAPAYQMQRGFGQVEVEGNPPVNIKGLVEHHQKLAAGSPQRHAHAIEASAVMDKHHYSAQVFVHVELTGHPPGVMYAGMIVSEWSVSIIK</sequence>
<proteinExistence type="predicted"/>
<dbReference type="Proteomes" id="UP001305779">
    <property type="component" value="Unassembled WGS sequence"/>
</dbReference>